<dbReference type="InterPro" id="IPR016040">
    <property type="entry name" value="NAD(P)-bd_dom"/>
</dbReference>
<dbReference type="Pfam" id="PF13460">
    <property type="entry name" value="NAD_binding_10"/>
    <property type="match status" value="1"/>
</dbReference>
<keyword evidence="4" id="KW-1185">Reference proteome</keyword>
<comment type="caution">
    <text evidence="3">The sequence shown here is derived from an EMBL/GenBank/DDBJ whole genome shotgun (WGS) entry which is preliminary data.</text>
</comment>
<evidence type="ECO:0000259" key="2">
    <source>
        <dbReference type="Pfam" id="PF13460"/>
    </source>
</evidence>
<feature type="domain" description="NAD(P)-binding" evidence="2">
    <location>
        <begin position="19"/>
        <end position="182"/>
    </location>
</feature>
<dbReference type="RefSeq" id="WP_073784101.1">
    <property type="nucleotide sequence ID" value="NZ_CP109290.1"/>
</dbReference>
<organism evidence="3 4">
    <name type="scientific">Streptomyces uncialis</name>
    <dbReference type="NCBI Taxonomy" id="1048205"/>
    <lineage>
        <taxon>Bacteria</taxon>
        <taxon>Bacillati</taxon>
        <taxon>Actinomycetota</taxon>
        <taxon>Actinomycetes</taxon>
        <taxon>Kitasatosporales</taxon>
        <taxon>Streptomycetaceae</taxon>
        <taxon>Streptomyces</taxon>
    </lineage>
</organism>
<name>A0A1Q4VE71_9ACTN</name>
<dbReference type="InterPro" id="IPR036291">
    <property type="entry name" value="NAD(P)-bd_dom_sf"/>
</dbReference>
<protein>
    <recommendedName>
        <fullName evidence="2">NAD(P)-binding domain-containing protein</fullName>
    </recommendedName>
</protein>
<gene>
    <name evidence="3" type="ORF">AB852_05405</name>
</gene>
<dbReference type="AlphaFoldDB" id="A0A1Q4VE71"/>
<dbReference type="SUPFAM" id="SSF51735">
    <property type="entry name" value="NAD(P)-binding Rossmann-fold domains"/>
    <property type="match status" value="1"/>
</dbReference>
<dbReference type="InterPro" id="IPR051604">
    <property type="entry name" value="Ergot_Alk_Oxidoreductase"/>
</dbReference>
<dbReference type="STRING" id="1048205.AB852_05405"/>
<evidence type="ECO:0000313" key="4">
    <source>
        <dbReference type="Proteomes" id="UP000186455"/>
    </source>
</evidence>
<evidence type="ECO:0000256" key="1">
    <source>
        <dbReference type="SAM" id="MobiDB-lite"/>
    </source>
</evidence>
<reference evidence="3 4" key="1">
    <citation type="submission" date="2015-06" db="EMBL/GenBank/DDBJ databases">
        <title>Cloning and characterization of the uncialamcin biosynthetic gene cluster.</title>
        <authorList>
            <person name="Yan X."/>
            <person name="Huang T."/>
            <person name="Ge H."/>
            <person name="Shen B."/>
        </authorList>
    </citation>
    <scope>NUCLEOTIDE SEQUENCE [LARGE SCALE GENOMIC DNA]</scope>
    <source>
        <strain evidence="3 4">DCA2648</strain>
    </source>
</reference>
<proteinExistence type="predicted"/>
<sequence length="287" mass="30593">MTNTTSSSASSTAPVLVLGGTGKTGRRVAAELTRRGHTARPASRRGDTRFDWSDPDTWEAAIDGARAVYLVDSESPEAPDQVRAFVRLAADQGVERLVLLSARVWEELDNGSREGLAVEDAVTGSGLAWTILRPAWFAQNFTEAPFVNTLLTAGELRLPTGEGREAFVDLDDLAEVAAVALTEDGHAGQKYVLSGPRALTFGEAVAEISAAAGRPLTFVALTDEEYLAEQKAAGVPQEMADLLLYLFQHIRADGSAAIGDGVRRALGREPRDFSVYTGGTDFSAPRS</sequence>
<evidence type="ECO:0000313" key="3">
    <source>
        <dbReference type="EMBL" id="OKH96094.1"/>
    </source>
</evidence>
<dbReference type="Gene3D" id="3.40.50.720">
    <property type="entry name" value="NAD(P)-binding Rossmann-like Domain"/>
    <property type="match status" value="1"/>
</dbReference>
<dbReference type="PANTHER" id="PTHR43162:SF1">
    <property type="entry name" value="PRESTALK A DIFFERENTIATION PROTEIN A"/>
    <property type="match status" value="1"/>
</dbReference>
<dbReference type="Proteomes" id="UP000186455">
    <property type="component" value="Unassembled WGS sequence"/>
</dbReference>
<dbReference type="PANTHER" id="PTHR43162">
    <property type="match status" value="1"/>
</dbReference>
<dbReference type="EMBL" id="LFBV01000001">
    <property type="protein sequence ID" value="OKH96094.1"/>
    <property type="molecule type" value="Genomic_DNA"/>
</dbReference>
<accession>A0A1Q4VE71</accession>
<dbReference type="Gene3D" id="3.90.25.10">
    <property type="entry name" value="UDP-galactose 4-epimerase, domain 1"/>
    <property type="match status" value="1"/>
</dbReference>
<feature type="region of interest" description="Disordered" evidence="1">
    <location>
        <begin position="1"/>
        <end position="20"/>
    </location>
</feature>
<feature type="compositionally biased region" description="Low complexity" evidence="1">
    <location>
        <begin position="1"/>
        <end position="13"/>
    </location>
</feature>